<gene>
    <name evidence="2" type="ORF">IM787_13120</name>
</gene>
<feature type="transmembrane region" description="Helical" evidence="1">
    <location>
        <begin position="76"/>
        <end position="98"/>
    </location>
</feature>
<organism evidence="2 3">
    <name type="scientific">Ramlibacter pallidus</name>
    <dbReference type="NCBI Taxonomy" id="2780087"/>
    <lineage>
        <taxon>Bacteria</taxon>
        <taxon>Pseudomonadati</taxon>
        <taxon>Pseudomonadota</taxon>
        <taxon>Betaproteobacteria</taxon>
        <taxon>Burkholderiales</taxon>
        <taxon>Comamonadaceae</taxon>
        <taxon>Ramlibacter</taxon>
    </lineage>
</organism>
<keyword evidence="3" id="KW-1185">Reference proteome</keyword>
<reference evidence="2 3" key="1">
    <citation type="submission" date="2020-10" db="EMBL/GenBank/DDBJ databases">
        <title>Ramlibacter sp. HM2 16S ribosomal RNA gene Genome sequencing and assembly.</title>
        <authorList>
            <person name="Kang M."/>
        </authorList>
    </citation>
    <scope>NUCLEOTIDE SEQUENCE [LARGE SCALE GENOMIC DNA]</scope>
    <source>
        <strain evidence="2 3">HM2</strain>
    </source>
</reference>
<dbReference type="Proteomes" id="UP000806285">
    <property type="component" value="Unassembled WGS sequence"/>
</dbReference>
<comment type="caution">
    <text evidence="2">The sequence shown here is derived from an EMBL/GenBank/DDBJ whole genome shotgun (WGS) entry which is preliminary data.</text>
</comment>
<name>A0ABR9S4U1_9BURK</name>
<accession>A0ABR9S4U1</accession>
<protein>
    <submittedName>
        <fullName evidence="2">Uncharacterized protein</fullName>
    </submittedName>
</protein>
<dbReference type="EMBL" id="JADDIV010000004">
    <property type="protein sequence ID" value="MBE7368493.1"/>
    <property type="molecule type" value="Genomic_DNA"/>
</dbReference>
<evidence type="ECO:0000256" key="1">
    <source>
        <dbReference type="SAM" id="Phobius"/>
    </source>
</evidence>
<dbReference type="RefSeq" id="WP_193677136.1">
    <property type="nucleotide sequence ID" value="NZ_JADDIV010000004.1"/>
</dbReference>
<evidence type="ECO:0000313" key="3">
    <source>
        <dbReference type="Proteomes" id="UP000806285"/>
    </source>
</evidence>
<proteinExistence type="predicted"/>
<feature type="transmembrane region" description="Helical" evidence="1">
    <location>
        <begin position="45"/>
        <end position="64"/>
    </location>
</feature>
<keyword evidence="1" id="KW-1133">Transmembrane helix</keyword>
<sequence length="133" mass="13579">MNLIASPRFLPAVLWADAASGLATGVLQVAAAPVLAGWLGLPQGLLSASGYALFAYAAFAAWLARGRPVSRGGVVLLVLANLVWVAGCVELLFTGAAATWLGQGWLLVLAVAVGALAALEWAGLRGARRTAWA</sequence>
<feature type="transmembrane region" description="Helical" evidence="1">
    <location>
        <begin position="12"/>
        <end position="39"/>
    </location>
</feature>
<keyword evidence="1" id="KW-0812">Transmembrane</keyword>
<feature type="transmembrane region" description="Helical" evidence="1">
    <location>
        <begin position="104"/>
        <end position="124"/>
    </location>
</feature>
<evidence type="ECO:0000313" key="2">
    <source>
        <dbReference type="EMBL" id="MBE7368493.1"/>
    </source>
</evidence>
<keyword evidence="1" id="KW-0472">Membrane</keyword>